<accession>A0A256JFG6</accession>
<evidence type="ECO:0000313" key="3">
    <source>
        <dbReference type="Proteomes" id="UP000216758"/>
    </source>
</evidence>
<reference evidence="2 3" key="1">
    <citation type="journal article" date="2014" name="Front. Microbiol.">
        <title>Population and genomic analysis of the genus Halorubrum.</title>
        <authorList>
            <person name="Fullmer M.S."/>
            <person name="Soucy S.M."/>
            <person name="Swithers K.S."/>
            <person name="Makkay A.M."/>
            <person name="Wheeler R."/>
            <person name="Ventosa A."/>
            <person name="Gogarten J.P."/>
            <person name="Papke R.T."/>
        </authorList>
    </citation>
    <scope>NUCLEOTIDE SEQUENCE [LARGE SCALE GENOMIC DNA]</scope>
    <source>
        <strain evidence="2 3">G37</strain>
    </source>
</reference>
<evidence type="ECO:0000313" key="2">
    <source>
        <dbReference type="EMBL" id="OYR67373.1"/>
    </source>
</evidence>
<keyword evidence="1" id="KW-1133">Transmembrane helix</keyword>
<feature type="transmembrane region" description="Helical" evidence="1">
    <location>
        <begin position="7"/>
        <end position="24"/>
    </location>
</feature>
<sequence length="84" mass="9224">MKHNAKAVAIVVVVGIPVVFHMLFRTCGQYVYGGCRRSFFGSFLVEQGGVFAEIVRSTEYLFSVVVGLIFVAYLLSGAWDRVSG</sequence>
<evidence type="ECO:0000256" key="1">
    <source>
        <dbReference type="SAM" id="Phobius"/>
    </source>
</evidence>
<dbReference type="EMBL" id="NHPB01000109">
    <property type="protein sequence ID" value="OYR67373.1"/>
    <property type="molecule type" value="Genomic_DNA"/>
</dbReference>
<name>A0A256JFG6_HALEZ</name>
<dbReference type="RefSeq" id="WP_094583535.1">
    <property type="nucleotide sequence ID" value="NZ_NHPB01000109.1"/>
</dbReference>
<protein>
    <submittedName>
        <fullName evidence="2">Uncharacterized protein</fullName>
    </submittedName>
</protein>
<keyword evidence="1" id="KW-0812">Transmembrane</keyword>
<comment type="caution">
    <text evidence="2">The sequence shown here is derived from an EMBL/GenBank/DDBJ whole genome shotgun (WGS) entry which is preliminary data.</text>
</comment>
<dbReference type="Proteomes" id="UP000216758">
    <property type="component" value="Unassembled WGS sequence"/>
</dbReference>
<keyword evidence="1" id="KW-0472">Membrane</keyword>
<proteinExistence type="predicted"/>
<organism evidence="2 3">
    <name type="scientific">Halorubrum ezzemoulense</name>
    <name type="common">Halorubrum chaoviator</name>
    <dbReference type="NCBI Taxonomy" id="337243"/>
    <lineage>
        <taxon>Archaea</taxon>
        <taxon>Methanobacteriati</taxon>
        <taxon>Methanobacteriota</taxon>
        <taxon>Stenosarchaea group</taxon>
        <taxon>Halobacteria</taxon>
        <taxon>Halobacteriales</taxon>
        <taxon>Haloferacaceae</taxon>
        <taxon>Halorubrum</taxon>
    </lineage>
</organism>
<feature type="transmembrane region" description="Helical" evidence="1">
    <location>
        <begin position="60"/>
        <end position="79"/>
    </location>
</feature>
<dbReference type="AlphaFoldDB" id="A0A256JFG6"/>
<gene>
    <name evidence="2" type="ORF">DJ78_15695</name>
</gene>